<evidence type="ECO:0000256" key="1">
    <source>
        <dbReference type="ARBA" id="ARBA00001946"/>
    </source>
</evidence>
<comment type="caution">
    <text evidence="11">The sequence shown here is derived from an EMBL/GenBank/DDBJ whole genome shotgun (WGS) entry which is preliminary data.</text>
</comment>
<dbReference type="EMBL" id="LAZR01061311">
    <property type="protein sequence ID" value="KKK63831.1"/>
    <property type="molecule type" value="Genomic_DNA"/>
</dbReference>
<keyword evidence="4" id="KW-0548">Nucleotidyltransferase</keyword>
<name>A0A0F8ZV77_9ZZZZ</name>
<dbReference type="PANTHER" id="PTHR33571:SF12">
    <property type="entry name" value="BSL3053 PROTEIN"/>
    <property type="match status" value="1"/>
</dbReference>
<dbReference type="Gene3D" id="3.30.460.10">
    <property type="entry name" value="Beta Polymerase, domain 2"/>
    <property type="match status" value="1"/>
</dbReference>
<feature type="domain" description="Polymerase nucleotidyl transferase" evidence="10">
    <location>
        <begin position="13"/>
        <end position="89"/>
    </location>
</feature>
<evidence type="ECO:0000313" key="11">
    <source>
        <dbReference type="EMBL" id="KKK63831.1"/>
    </source>
</evidence>
<dbReference type="GO" id="GO:0005524">
    <property type="term" value="F:ATP binding"/>
    <property type="evidence" value="ECO:0007669"/>
    <property type="project" value="UniProtKB-KW"/>
</dbReference>
<reference evidence="11" key="1">
    <citation type="journal article" date="2015" name="Nature">
        <title>Complex archaea that bridge the gap between prokaryotes and eukaryotes.</title>
        <authorList>
            <person name="Spang A."/>
            <person name="Saw J.H."/>
            <person name="Jorgensen S.L."/>
            <person name="Zaremba-Niedzwiedzka K."/>
            <person name="Martijn J."/>
            <person name="Lind A.E."/>
            <person name="van Eijk R."/>
            <person name="Schleper C."/>
            <person name="Guy L."/>
            <person name="Ettema T.J."/>
        </authorList>
    </citation>
    <scope>NUCLEOTIDE SEQUENCE</scope>
</reference>
<protein>
    <recommendedName>
        <fullName evidence="10">Polymerase nucleotidyl transferase domain-containing protein</fullName>
    </recommendedName>
</protein>
<evidence type="ECO:0000256" key="9">
    <source>
        <dbReference type="ARBA" id="ARBA00038276"/>
    </source>
</evidence>
<keyword evidence="7" id="KW-0067">ATP-binding</keyword>
<dbReference type="Pfam" id="PF01909">
    <property type="entry name" value="NTP_transf_2"/>
    <property type="match status" value="1"/>
</dbReference>
<keyword evidence="5" id="KW-0479">Metal-binding</keyword>
<evidence type="ECO:0000256" key="6">
    <source>
        <dbReference type="ARBA" id="ARBA00022741"/>
    </source>
</evidence>
<comment type="similarity">
    <text evidence="9">Belongs to the MntA antitoxin family.</text>
</comment>
<evidence type="ECO:0000256" key="4">
    <source>
        <dbReference type="ARBA" id="ARBA00022695"/>
    </source>
</evidence>
<keyword evidence="6" id="KW-0547">Nucleotide-binding</keyword>
<dbReference type="InterPro" id="IPR052038">
    <property type="entry name" value="Type-VII_TA_antitoxin"/>
</dbReference>
<dbReference type="CDD" id="cd05403">
    <property type="entry name" value="NT_KNTase_like"/>
    <property type="match status" value="1"/>
</dbReference>
<evidence type="ECO:0000256" key="5">
    <source>
        <dbReference type="ARBA" id="ARBA00022723"/>
    </source>
</evidence>
<gene>
    <name evidence="11" type="ORF">LCGC14_2990310</name>
</gene>
<comment type="cofactor">
    <cofactor evidence="1">
        <name>Mg(2+)</name>
        <dbReference type="ChEBI" id="CHEBI:18420"/>
    </cofactor>
</comment>
<dbReference type="InterPro" id="IPR002934">
    <property type="entry name" value="Polymerase_NTP_transf_dom"/>
</dbReference>
<dbReference type="GO" id="GO:0046872">
    <property type="term" value="F:metal ion binding"/>
    <property type="evidence" value="ECO:0007669"/>
    <property type="project" value="UniProtKB-KW"/>
</dbReference>
<dbReference type="AlphaFoldDB" id="A0A0F8ZV77"/>
<accession>A0A0F8ZV77</accession>
<keyword evidence="8" id="KW-0460">Magnesium</keyword>
<evidence type="ECO:0000256" key="7">
    <source>
        <dbReference type="ARBA" id="ARBA00022840"/>
    </source>
</evidence>
<evidence type="ECO:0000259" key="10">
    <source>
        <dbReference type="Pfam" id="PF01909"/>
    </source>
</evidence>
<keyword evidence="2" id="KW-1277">Toxin-antitoxin system</keyword>
<evidence type="ECO:0000256" key="3">
    <source>
        <dbReference type="ARBA" id="ARBA00022679"/>
    </source>
</evidence>
<sequence>MNPRVAIDKNRISAFCRKWGISEFSLFGSVLRDDFGPDSDVDVLVRFREGAHWGLVDVCRMEEELRDIFGRDVDLVTRKSVERSANYIRRRNVLEHMEVVHAEG</sequence>
<dbReference type="SUPFAM" id="SSF81301">
    <property type="entry name" value="Nucleotidyltransferase"/>
    <property type="match status" value="1"/>
</dbReference>
<keyword evidence="3" id="KW-0808">Transferase</keyword>
<dbReference type="GO" id="GO:0016779">
    <property type="term" value="F:nucleotidyltransferase activity"/>
    <property type="evidence" value="ECO:0007669"/>
    <property type="project" value="UniProtKB-KW"/>
</dbReference>
<evidence type="ECO:0000256" key="8">
    <source>
        <dbReference type="ARBA" id="ARBA00022842"/>
    </source>
</evidence>
<evidence type="ECO:0000256" key="2">
    <source>
        <dbReference type="ARBA" id="ARBA00022649"/>
    </source>
</evidence>
<organism evidence="11">
    <name type="scientific">marine sediment metagenome</name>
    <dbReference type="NCBI Taxonomy" id="412755"/>
    <lineage>
        <taxon>unclassified sequences</taxon>
        <taxon>metagenomes</taxon>
        <taxon>ecological metagenomes</taxon>
    </lineage>
</organism>
<dbReference type="PANTHER" id="PTHR33571">
    <property type="entry name" value="SSL8005 PROTEIN"/>
    <property type="match status" value="1"/>
</dbReference>
<proteinExistence type="inferred from homology"/>
<dbReference type="InterPro" id="IPR043519">
    <property type="entry name" value="NT_sf"/>
</dbReference>